<dbReference type="PROSITE" id="PS51379">
    <property type="entry name" value="4FE4S_FER_2"/>
    <property type="match status" value="2"/>
</dbReference>
<dbReference type="GO" id="GO:0046872">
    <property type="term" value="F:metal ion binding"/>
    <property type="evidence" value="ECO:0007669"/>
    <property type="project" value="UniProtKB-KW"/>
</dbReference>
<comment type="similarity">
    <text evidence="1">Belongs to the HdrC family.</text>
</comment>
<feature type="domain" description="4Fe-4S ferredoxin-type" evidence="8">
    <location>
        <begin position="80"/>
        <end position="111"/>
    </location>
</feature>
<evidence type="ECO:0000256" key="1">
    <source>
        <dbReference type="ARBA" id="ARBA00007097"/>
    </source>
</evidence>
<dbReference type="EMBL" id="MRZU01000004">
    <property type="protein sequence ID" value="OUJ18219.1"/>
    <property type="molecule type" value="Genomic_DNA"/>
</dbReference>
<reference evidence="9 10" key="1">
    <citation type="submission" date="2016-12" db="EMBL/GenBank/DDBJ databases">
        <title>Discovery of methanogenic haloarchaea.</title>
        <authorList>
            <person name="Sorokin D.Y."/>
            <person name="Makarova K.S."/>
            <person name="Abbas B."/>
            <person name="Ferrer M."/>
            <person name="Golyshin P.N."/>
        </authorList>
    </citation>
    <scope>NUCLEOTIDE SEQUENCE [LARGE SCALE GENOMIC DNA]</scope>
    <source>
        <strain evidence="9">AMET1</strain>
    </source>
</reference>
<keyword evidence="3" id="KW-0479">Metal-binding</keyword>
<evidence type="ECO:0000256" key="6">
    <source>
        <dbReference type="ARBA" id="ARBA00023014"/>
    </source>
</evidence>
<dbReference type="OrthoDB" id="42878at2157"/>
<evidence type="ECO:0000256" key="4">
    <source>
        <dbReference type="ARBA" id="ARBA00023002"/>
    </source>
</evidence>
<evidence type="ECO:0000313" key="9">
    <source>
        <dbReference type="EMBL" id="OUJ18219.1"/>
    </source>
</evidence>
<keyword evidence="10" id="KW-1185">Reference proteome</keyword>
<feature type="region of interest" description="Disordered" evidence="7">
    <location>
        <begin position="422"/>
        <end position="446"/>
    </location>
</feature>
<keyword evidence="5" id="KW-0408">Iron</keyword>
<dbReference type="InterPro" id="IPR051460">
    <property type="entry name" value="HdrC_iron-sulfur_subunit"/>
</dbReference>
<name>A0A1Y3G9Y1_9EURY</name>
<feature type="domain" description="4Fe-4S ferredoxin-type" evidence="8">
    <location>
        <begin position="15"/>
        <end position="45"/>
    </location>
</feature>
<protein>
    <submittedName>
        <fullName evidence="9">Fe-S oxidoreductase subunit, GlpC family</fullName>
    </submittedName>
</protein>
<dbReference type="GO" id="GO:0051539">
    <property type="term" value="F:4 iron, 4 sulfur cluster binding"/>
    <property type="evidence" value="ECO:0007669"/>
    <property type="project" value="UniProtKB-KW"/>
</dbReference>
<gene>
    <name evidence="9" type="ORF">AMET1_1124</name>
</gene>
<feature type="compositionally biased region" description="Acidic residues" evidence="7">
    <location>
        <begin position="428"/>
        <end position="446"/>
    </location>
</feature>
<accession>A0A1Y3G9Y1</accession>
<evidence type="ECO:0000313" key="10">
    <source>
        <dbReference type="Proteomes" id="UP000195137"/>
    </source>
</evidence>
<evidence type="ECO:0000256" key="7">
    <source>
        <dbReference type="SAM" id="MobiDB-lite"/>
    </source>
</evidence>
<keyword evidence="4" id="KW-0560">Oxidoreductase</keyword>
<dbReference type="AlphaFoldDB" id="A0A1Y3G9Y1"/>
<dbReference type="GO" id="GO:0016491">
    <property type="term" value="F:oxidoreductase activity"/>
    <property type="evidence" value="ECO:0007669"/>
    <property type="project" value="UniProtKB-KW"/>
</dbReference>
<dbReference type="SUPFAM" id="SSF46548">
    <property type="entry name" value="alpha-helical ferredoxin"/>
    <property type="match status" value="1"/>
</dbReference>
<dbReference type="InterPro" id="IPR009051">
    <property type="entry name" value="Helical_ferredxn"/>
</dbReference>
<dbReference type="Proteomes" id="UP000195137">
    <property type="component" value="Unassembled WGS sequence"/>
</dbReference>
<dbReference type="Pfam" id="PF13183">
    <property type="entry name" value="Fer4_8"/>
    <property type="match status" value="1"/>
</dbReference>
<dbReference type="PANTHER" id="PTHR43255:SF1">
    <property type="entry name" value="IRON-SULFUR-BINDING OXIDOREDUCTASE FADF-RELATED"/>
    <property type="match status" value="1"/>
</dbReference>
<dbReference type="PROSITE" id="PS00198">
    <property type="entry name" value="4FE4S_FER_1"/>
    <property type="match status" value="2"/>
</dbReference>
<dbReference type="InterPro" id="IPR017900">
    <property type="entry name" value="4Fe4S_Fe_S_CS"/>
</dbReference>
<sequence length="446" mass="50488">MAKNKPNINFKALEAKSIMELDACTRCGECEDICPTRDATDDIDVAPRSKIDRWRQYINRNYGLKAKLFGPKPVEPEEIEKFRDDLYTCTTCGSCKEVCPVNIDTVELWESLRQNLVLAGEGPYGKQAKFSEILEKYQNPYMEEKEERVNWIPEDIAIEEEAEIAYFTGCTASLRMRTVAAAAMRILNDLEIPFTYLGEDEECCGSVLLRTGQYRQPGEENEQERIVRKMTERNVQRLKDRGVKKVLFSCAGCFRTALLDWEEVIGEEIDLQFVHISQFLADVIREGDIEWSEDWDEDMTVTYHDPCHLRLDLEIFEDPRYVYESIPGINLVEMERSHNLSRCCGAGGGVKAGIPEVAGNSAETRCRDALETGADMVSSACPFCRLNLGDGIKSLMESGEIEEGRLEAEDLVIITAKAMGLKTTLNGDEPEETEEEAEEKEAEAEE</sequence>
<dbReference type="RefSeq" id="WP_086637509.1">
    <property type="nucleotide sequence ID" value="NZ_MRZU01000004.1"/>
</dbReference>
<dbReference type="InterPro" id="IPR017896">
    <property type="entry name" value="4Fe4S_Fe-S-bd"/>
</dbReference>
<comment type="caution">
    <text evidence="9">The sequence shown here is derived from an EMBL/GenBank/DDBJ whole genome shotgun (WGS) entry which is preliminary data.</text>
</comment>
<dbReference type="GO" id="GO:0005886">
    <property type="term" value="C:plasma membrane"/>
    <property type="evidence" value="ECO:0007669"/>
    <property type="project" value="TreeGrafter"/>
</dbReference>
<proteinExistence type="inferred from homology"/>
<dbReference type="Pfam" id="PF02754">
    <property type="entry name" value="CCG"/>
    <property type="match status" value="2"/>
</dbReference>
<evidence type="ECO:0000256" key="2">
    <source>
        <dbReference type="ARBA" id="ARBA00022485"/>
    </source>
</evidence>
<evidence type="ECO:0000256" key="5">
    <source>
        <dbReference type="ARBA" id="ARBA00023004"/>
    </source>
</evidence>
<evidence type="ECO:0000256" key="3">
    <source>
        <dbReference type="ARBA" id="ARBA00022723"/>
    </source>
</evidence>
<dbReference type="Gene3D" id="1.10.1060.10">
    <property type="entry name" value="Alpha-helical ferredoxin"/>
    <property type="match status" value="1"/>
</dbReference>
<keyword evidence="2" id="KW-0004">4Fe-4S</keyword>
<evidence type="ECO:0000259" key="8">
    <source>
        <dbReference type="PROSITE" id="PS51379"/>
    </source>
</evidence>
<dbReference type="InterPro" id="IPR004017">
    <property type="entry name" value="Cys_rich_dom"/>
</dbReference>
<keyword evidence="6" id="KW-0411">Iron-sulfur</keyword>
<dbReference type="PANTHER" id="PTHR43255">
    <property type="entry name" value="IRON-SULFUR-BINDING OXIDOREDUCTASE FADF-RELATED-RELATED"/>
    <property type="match status" value="1"/>
</dbReference>
<organism evidence="9 10">
    <name type="scientific">Methanonatronarchaeum thermophilum</name>
    <dbReference type="NCBI Taxonomy" id="1927129"/>
    <lineage>
        <taxon>Archaea</taxon>
        <taxon>Methanobacteriati</taxon>
        <taxon>Methanobacteriota</taxon>
        <taxon>Methanonatronarchaeia</taxon>
        <taxon>Methanonatronarchaeales</taxon>
        <taxon>Methanonatronarchaeaceae</taxon>
        <taxon>Methanonatronarchaeum</taxon>
    </lineage>
</organism>